<reference evidence="2 3" key="1">
    <citation type="submission" date="2024-04" db="EMBL/GenBank/DDBJ databases">
        <title>Tritrichomonas musculus Genome.</title>
        <authorList>
            <person name="Alves-Ferreira E."/>
            <person name="Grigg M."/>
            <person name="Lorenzi H."/>
            <person name="Galac M."/>
        </authorList>
    </citation>
    <scope>NUCLEOTIDE SEQUENCE [LARGE SCALE GENOMIC DNA]</scope>
    <source>
        <strain evidence="2 3">EAF2021</strain>
    </source>
</reference>
<comment type="caution">
    <text evidence="2">The sequence shown here is derived from an EMBL/GenBank/DDBJ whole genome shotgun (WGS) entry which is preliminary data.</text>
</comment>
<proteinExistence type="predicted"/>
<keyword evidence="3" id="KW-1185">Reference proteome</keyword>
<gene>
    <name evidence="2" type="ORF">M9Y10_018812</name>
</gene>
<organism evidence="2 3">
    <name type="scientific">Tritrichomonas musculus</name>
    <dbReference type="NCBI Taxonomy" id="1915356"/>
    <lineage>
        <taxon>Eukaryota</taxon>
        <taxon>Metamonada</taxon>
        <taxon>Parabasalia</taxon>
        <taxon>Tritrichomonadida</taxon>
        <taxon>Tritrichomonadidae</taxon>
        <taxon>Tritrichomonas</taxon>
    </lineage>
</organism>
<protein>
    <submittedName>
        <fullName evidence="2">Uncharacterized protein</fullName>
    </submittedName>
</protein>
<dbReference type="Proteomes" id="UP001470230">
    <property type="component" value="Unassembled WGS sequence"/>
</dbReference>
<evidence type="ECO:0000313" key="3">
    <source>
        <dbReference type="Proteomes" id="UP001470230"/>
    </source>
</evidence>
<accession>A0ABR2HHT8</accession>
<dbReference type="EMBL" id="JAPFFF010000027">
    <property type="protein sequence ID" value="KAK8847781.1"/>
    <property type="molecule type" value="Genomic_DNA"/>
</dbReference>
<name>A0ABR2HHT8_9EUKA</name>
<evidence type="ECO:0000256" key="1">
    <source>
        <dbReference type="SAM" id="MobiDB-lite"/>
    </source>
</evidence>
<evidence type="ECO:0000313" key="2">
    <source>
        <dbReference type="EMBL" id="KAK8847781.1"/>
    </source>
</evidence>
<feature type="region of interest" description="Disordered" evidence="1">
    <location>
        <begin position="1"/>
        <end position="24"/>
    </location>
</feature>
<sequence length="68" mass="7831">MKKKIQSGEMNRIENNNKADADEYDYDINDEYNKDDVLEKNEVTNVDRIDNKKQEEGGGEEEICEGCG</sequence>
<feature type="compositionally biased region" description="Basic and acidic residues" evidence="1">
    <location>
        <begin position="11"/>
        <end position="21"/>
    </location>
</feature>